<dbReference type="Proteomes" id="UP000265703">
    <property type="component" value="Unassembled WGS sequence"/>
</dbReference>
<comment type="caution">
    <text evidence="1">The sequence shown here is derived from an EMBL/GenBank/DDBJ whole genome shotgun (WGS) entry which is preliminary data.</text>
</comment>
<gene>
    <name evidence="1" type="ORF">C1645_830970</name>
</gene>
<protein>
    <submittedName>
        <fullName evidence="1">Uncharacterized protein</fullName>
    </submittedName>
</protein>
<dbReference type="AlphaFoldDB" id="A0A397SR59"/>
<proteinExistence type="predicted"/>
<evidence type="ECO:0000313" key="2">
    <source>
        <dbReference type="Proteomes" id="UP000265703"/>
    </source>
</evidence>
<evidence type="ECO:0000313" key="1">
    <source>
        <dbReference type="EMBL" id="RIA85331.1"/>
    </source>
</evidence>
<accession>A0A397SR59</accession>
<sequence length="102" mass="11700">MHEVANYCTALSGAFGKTTVSQINDYRKVTSIAHVSLFNSYYHANGMKIRNFLDAYAFKYDMVFSIRVYENIEKGKYPDTLIMVYNSSSDKIILIHREADIA</sequence>
<organism evidence="1 2">
    <name type="scientific">Glomus cerebriforme</name>
    <dbReference type="NCBI Taxonomy" id="658196"/>
    <lineage>
        <taxon>Eukaryota</taxon>
        <taxon>Fungi</taxon>
        <taxon>Fungi incertae sedis</taxon>
        <taxon>Mucoromycota</taxon>
        <taxon>Glomeromycotina</taxon>
        <taxon>Glomeromycetes</taxon>
        <taxon>Glomerales</taxon>
        <taxon>Glomeraceae</taxon>
        <taxon>Glomus</taxon>
    </lineage>
</organism>
<keyword evidence="2" id="KW-1185">Reference proteome</keyword>
<reference evidence="1 2" key="1">
    <citation type="submission" date="2018-06" db="EMBL/GenBank/DDBJ databases">
        <title>Comparative genomics reveals the genomic features of Rhizophagus irregularis, R. cerebriforme, R. diaphanum and Gigaspora rosea, and their symbiotic lifestyle signature.</title>
        <authorList>
            <person name="Morin E."/>
            <person name="San Clemente H."/>
            <person name="Chen E.C.H."/>
            <person name="De La Providencia I."/>
            <person name="Hainaut M."/>
            <person name="Kuo A."/>
            <person name="Kohler A."/>
            <person name="Murat C."/>
            <person name="Tang N."/>
            <person name="Roy S."/>
            <person name="Loubradou J."/>
            <person name="Henrissat B."/>
            <person name="Grigoriev I.V."/>
            <person name="Corradi N."/>
            <person name="Roux C."/>
            <person name="Martin F.M."/>
        </authorList>
    </citation>
    <scope>NUCLEOTIDE SEQUENCE [LARGE SCALE GENOMIC DNA]</scope>
    <source>
        <strain evidence="1 2">DAOM 227022</strain>
    </source>
</reference>
<name>A0A397SR59_9GLOM</name>
<dbReference type="STRING" id="658196.A0A397SR59"/>
<dbReference type="EMBL" id="QKYT01000433">
    <property type="protein sequence ID" value="RIA85331.1"/>
    <property type="molecule type" value="Genomic_DNA"/>
</dbReference>